<comment type="caution">
    <text evidence="1">The sequence shown here is derived from an EMBL/GenBank/DDBJ whole genome shotgun (WGS) entry which is preliminary data.</text>
</comment>
<keyword evidence="1" id="KW-0347">Helicase</keyword>
<dbReference type="InterPro" id="IPR035983">
    <property type="entry name" value="Hect_E3_ubiquitin_ligase"/>
</dbReference>
<dbReference type="EMBL" id="CACRXK020001793">
    <property type="protein sequence ID" value="CAB3991128.1"/>
    <property type="molecule type" value="Genomic_DNA"/>
</dbReference>
<dbReference type="OrthoDB" id="5982998at2759"/>
<keyword evidence="1" id="KW-0067">ATP-binding</keyword>
<keyword evidence="1" id="KW-0547">Nucleotide-binding</keyword>
<reference evidence="1" key="1">
    <citation type="submission" date="2020-04" db="EMBL/GenBank/DDBJ databases">
        <authorList>
            <person name="Alioto T."/>
            <person name="Alioto T."/>
            <person name="Gomez Garrido J."/>
        </authorList>
    </citation>
    <scope>NUCLEOTIDE SEQUENCE</scope>
    <source>
        <strain evidence="1">A484AB</strain>
    </source>
</reference>
<protein>
    <submittedName>
        <fullName evidence="1">Werner syndrome ATP-dependent helicase-like 1</fullName>
    </submittedName>
</protein>
<dbReference type="Gene3D" id="3.30.2410.10">
    <property type="entry name" value="Hect, E3 ligase catalytic domain"/>
    <property type="match status" value="1"/>
</dbReference>
<dbReference type="SUPFAM" id="SSF56204">
    <property type="entry name" value="Hect, E3 ligase catalytic domain"/>
    <property type="match status" value="1"/>
</dbReference>
<sequence>MLLKLSGQGAVYIRSNVKLASGSDSDHSDNDDFLEPSIAAVKQDPEILEIPSESDIEDAVMIEQAVGIAQSVPESAGVHAHIVDEQTQTNEPFPESTPLIDIFDEQNHDNGFDGSAEKGEGVCVARDVLASFWQVFVDSLAVGVQEKVPSIRHDHQKMQWVAIVSILIYGYLREKYFPISLSLVKKESLTNHDLLQSFRMYISDDERETFDKCCNGELSPDDEEVLELLSSYKCHRIPNAENIRLIFSELAHQELIQKPKYVVHCWAPHIQTLKSFPPFQSTEVLKEMYDEKRPSSRKVIKLLNFVPTNYAENQCLDHLKRYIKSLQGQSLTRFLQFTTGSDIIVTEQIKVNFVAAQGFARRPIAHTCAPLLELPSTYQCYNDLAEEFSNILADKLSWAFDIV</sequence>
<dbReference type="GO" id="GO:0004386">
    <property type="term" value="F:helicase activity"/>
    <property type="evidence" value="ECO:0007669"/>
    <property type="project" value="UniProtKB-KW"/>
</dbReference>
<name>A0A7D9DQA8_PARCT</name>
<keyword evidence="1" id="KW-0378">Hydrolase</keyword>
<evidence type="ECO:0000313" key="1">
    <source>
        <dbReference type="EMBL" id="CAB3991128.1"/>
    </source>
</evidence>
<dbReference type="AlphaFoldDB" id="A0A7D9DQA8"/>
<keyword evidence="2" id="KW-1185">Reference proteome</keyword>
<organism evidence="1 2">
    <name type="scientific">Paramuricea clavata</name>
    <name type="common">Red gorgonian</name>
    <name type="synonym">Violescent sea-whip</name>
    <dbReference type="NCBI Taxonomy" id="317549"/>
    <lineage>
        <taxon>Eukaryota</taxon>
        <taxon>Metazoa</taxon>
        <taxon>Cnidaria</taxon>
        <taxon>Anthozoa</taxon>
        <taxon>Octocorallia</taxon>
        <taxon>Malacalcyonacea</taxon>
        <taxon>Plexauridae</taxon>
        <taxon>Paramuricea</taxon>
    </lineage>
</organism>
<dbReference type="Proteomes" id="UP001152795">
    <property type="component" value="Unassembled WGS sequence"/>
</dbReference>
<gene>
    <name evidence="1" type="ORF">PACLA_8A085086</name>
</gene>
<dbReference type="GO" id="GO:0004842">
    <property type="term" value="F:ubiquitin-protein transferase activity"/>
    <property type="evidence" value="ECO:0007669"/>
    <property type="project" value="InterPro"/>
</dbReference>
<proteinExistence type="predicted"/>
<evidence type="ECO:0000313" key="2">
    <source>
        <dbReference type="Proteomes" id="UP001152795"/>
    </source>
</evidence>
<accession>A0A7D9DQA8</accession>